<dbReference type="SUPFAM" id="SSF56112">
    <property type="entry name" value="Protein kinase-like (PK-like)"/>
    <property type="match status" value="1"/>
</dbReference>
<dbReference type="PIRSF" id="PIRSF000654">
    <property type="entry name" value="Integrin-linked_kinase"/>
    <property type="match status" value="1"/>
</dbReference>
<accession>A0A2P4NZD5</accession>
<sequence length="281" mass="32443">MKLVALKVIINKSSKEEINEADDEFTNELNLLHEVGSHPNIDCLLGITKDSKDYILVLEYANNGNLMDYLKEKFASLNWNNKIKMALDITSGLEFLHSKEIIHRDLHSKNILVNNGKLLIADFGLSKKLVDANTGSVANIMGIIGYIEPLCFSNKKYYKKDKKSDIYSLGVLLWEISSGRPPFSNYLEDKMLTYRIRFENLREEPIENTPQEYRQLYEKCWNGEPKSRPDTSEVYRILSQLSTKDFSYLLSPQHEETIPSVDNTHNSSYGFHISTNFLRIY</sequence>
<evidence type="ECO:0000313" key="3">
    <source>
        <dbReference type="Proteomes" id="UP000018888"/>
    </source>
</evidence>
<proteinExistence type="predicted"/>
<keyword evidence="3" id="KW-1185">Reference proteome</keyword>
<comment type="caution">
    <text evidence="2">The sequence shown here is derived from an EMBL/GenBank/DDBJ whole genome shotgun (WGS) entry which is preliminary data.</text>
</comment>
<dbReference type="Pfam" id="PF07714">
    <property type="entry name" value="PK_Tyr_Ser-Thr"/>
    <property type="match status" value="1"/>
</dbReference>
<dbReference type="InterPro" id="IPR001245">
    <property type="entry name" value="Ser-Thr/Tyr_kinase_cat_dom"/>
</dbReference>
<dbReference type="PANTHER" id="PTHR44329:SF6">
    <property type="entry name" value="RECEPTOR-INTERACTING SERINE_THREONINE-PROTEIN KINASE 1"/>
    <property type="match status" value="1"/>
</dbReference>
<name>A0A2P4NZD5_RHIID</name>
<dbReference type="PROSITE" id="PS50011">
    <property type="entry name" value="PROTEIN_KINASE_DOM"/>
    <property type="match status" value="1"/>
</dbReference>
<evidence type="ECO:0000313" key="2">
    <source>
        <dbReference type="EMBL" id="POG58501.1"/>
    </source>
</evidence>
<dbReference type="InterPro" id="IPR011009">
    <property type="entry name" value="Kinase-like_dom_sf"/>
</dbReference>
<gene>
    <name evidence="2" type="ORF">GLOIN_2v909188</name>
</gene>
<protein>
    <submittedName>
        <fullName evidence="2">Kinase-like domain-containing protein</fullName>
    </submittedName>
</protein>
<dbReference type="GO" id="GO:0005524">
    <property type="term" value="F:ATP binding"/>
    <property type="evidence" value="ECO:0007669"/>
    <property type="project" value="InterPro"/>
</dbReference>
<organism evidence="2 3">
    <name type="scientific">Rhizophagus irregularis (strain DAOM 181602 / DAOM 197198 / MUCL 43194)</name>
    <name type="common">Arbuscular mycorrhizal fungus</name>
    <name type="synonym">Glomus intraradices</name>
    <dbReference type="NCBI Taxonomy" id="747089"/>
    <lineage>
        <taxon>Eukaryota</taxon>
        <taxon>Fungi</taxon>
        <taxon>Fungi incertae sedis</taxon>
        <taxon>Mucoromycota</taxon>
        <taxon>Glomeromycotina</taxon>
        <taxon>Glomeromycetes</taxon>
        <taxon>Glomerales</taxon>
        <taxon>Glomeraceae</taxon>
        <taxon>Rhizophagus</taxon>
    </lineage>
</organism>
<dbReference type="InterPro" id="IPR000719">
    <property type="entry name" value="Prot_kinase_dom"/>
</dbReference>
<dbReference type="Gene3D" id="1.10.510.10">
    <property type="entry name" value="Transferase(Phosphotransferase) domain 1"/>
    <property type="match status" value="1"/>
</dbReference>
<evidence type="ECO:0000259" key="1">
    <source>
        <dbReference type="PROSITE" id="PS50011"/>
    </source>
</evidence>
<dbReference type="EMBL" id="AUPC02000525">
    <property type="protein sequence ID" value="POG58501.1"/>
    <property type="molecule type" value="Genomic_DNA"/>
</dbReference>
<dbReference type="AlphaFoldDB" id="A0A2P4NZD5"/>
<reference evidence="2 3" key="2">
    <citation type="journal article" date="2018" name="New Phytol.">
        <title>High intraspecific genome diversity in the model arbuscular mycorrhizal symbiont Rhizophagus irregularis.</title>
        <authorList>
            <person name="Chen E.C.H."/>
            <person name="Morin E."/>
            <person name="Beaudet D."/>
            <person name="Noel J."/>
            <person name="Yildirir G."/>
            <person name="Ndikumana S."/>
            <person name="Charron P."/>
            <person name="St-Onge C."/>
            <person name="Giorgi J."/>
            <person name="Kruger M."/>
            <person name="Marton T."/>
            <person name="Ropars J."/>
            <person name="Grigoriev I.V."/>
            <person name="Hainaut M."/>
            <person name="Henrissat B."/>
            <person name="Roux C."/>
            <person name="Martin F."/>
            <person name="Corradi N."/>
        </authorList>
    </citation>
    <scope>NUCLEOTIDE SEQUENCE [LARGE SCALE GENOMIC DNA]</scope>
    <source>
        <strain evidence="2 3">DAOM 197198</strain>
    </source>
</reference>
<feature type="domain" description="Protein kinase" evidence="1">
    <location>
        <begin position="1"/>
        <end position="249"/>
    </location>
</feature>
<reference evidence="2 3" key="1">
    <citation type="journal article" date="2013" name="Proc. Natl. Acad. Sci. U.S.A.">
        <title>Genome of an arbuscular mycorrhizal fungus provides insight into the oldest plant symbiosis.</title>
        <authorList>
            <person name="Tisserant E."/>
            <person name="Malbreil M."/>
            <person name="Kuo A."/>
            <person name="Kohler A."/>
            <person name="Symeonidi A."/>
            <person name="Balestrini R."/>
            <person name="Charron P."/>
            <person name="Duensing N."/>
            <person name="Frei Dit Frey N."/>
            <person name="Gianinazzi-Pearson V."/>
            <person name="Gilbert L.B."/>
            <person name="Handa Y."/>
            <person name="Herr J.R."/>
            <person name="Hijri M."/>
            <person name="Koul R."/>
            <person name="Kawaguchi M."/>
            <person name="Krajinski F."/>
            <person name="Lammers P.J."/>
            <person name="Masclaux F.G."/>
            <person name="Murat C."/>
            <person name="Morin E."/>
            <person name="Ndikumana S."/>
            <person name="Pagni M."/>
            <person name="Petitpierre D."/>
            <person name="Requena N."/>
            <person name="Rosikiewicz P."/>
            <person name="Riley R."/>
            <person name="Saito K."/>
            <person name="San Clemente H."/>
            <person name="Shapiro H."/>
            <person name="van Tuinen D."/>
            <person name="Becard G."/>
            <person name="Bonfante P."/>
            <person name="Paszkowski U."/>
            <person name="Shachar-Hill Y.Y."/>
            <person name="Tuskan G.A."/>
            <person name="Young P.W."/>
            <person name="Sanders I.R."/>
            <person name="Henrissat B."/>
            <person name="Rensing S.A."/>
            <person name="Grigoriev I.V."/>
            <person name="Corradi N."/>
            <person name="Roux C."/>
            <person name="Martin F."/>
        </authorList>
    </citation>
    <scope>NUCLEOTIDE SEQUENCE [LARGE SCALE GENOMIC DNA]</scope>
    <source>
        <strain evidence="2 3">DAOM 197198</strain>
    </source>
</reference>
<dbReference type="PANTHER" id="PTHR44329">
    <property type="entry name" value="SERINE/THREONINE-PROTEIN KINASE TNNI3K-RELATED"/>
    <property type="match status" value="1"/>
</dbReference>
<dbReference type="Proteomes" id="UP000018888">
    <property type="component" value="Unassembled WGS sequence"/>
</dbReference>
<dbReference type="InterPro" id="IPR051681">
    <property type="entry name" value="Ser/Thr_Kinases-Pseudokinases"/>
</dbReference>
<dbReference type="GO" id="GO:0004674">
    <property type="term" value="F:protein serine/threonine kinase activity"/>
    <property type="evidence" value="ECO:0007669"/>
    <property type="project" value="TreeGrafter"/>
</dbReference>
<dbReference type="VEuPathDB" id="FungiDB:RhiirFUN_026081"/>
<dbReference type="PRINTS" id="PR00109">
    <property type="entry name" value="TYRKINASE"/>
</dbReference>